<gene>
    <name evidence="2" type="ORF">OL497_24630</name>
</gene>
<organism evidence="2 3">
    <name type="scientific">Chitinophaga nivalis</name>
    <dbReference type="NCBI Taxonomy" id="2991709"/>
    <lineage>
        <taxon>Bacteria</taxon>
        <taxon>Pseudomonadati</taxon>
        <taxon>Bacteroidota</taxon>
        <taxon>Chitinophagia</taxon>
        <taxon>Chitinophagales</taxon>
        <taxon>Chitinophagaceae</taxon>
        <taxon>Chitinophaga</taxon>
    </lineage>
</organism>
<feature type="transmembrane region" description="Helical" evidence="1">
    <location>
        <begin position="30"/>
        <end position="63"/>
    </location>
</feature>
<feature type="transmembrane region" description="Helical" evidence="1">
    <location>
        <begin position="69"/>
        <end position="94"/>
    </location>
</feature>
<name>A0ABT3IT02_9BACT</name>
<evidence type="ECO:0000256" key="1">
    <source>
        <dbReference type="SAM" id="Phobius"/>
    </source>
</evidence>
<feature type="transmembrane region" description="Helical" evidence="1">
    <location>
        <begin position="227"/>
        <end position="247"/>
    </location>
</feature>
<reference evidence="2 3" key="1">
    <citation type="submission" date="2022-10" db="EMBL/GenBank/DDBJ databases">
        <title>Chitinophaga nivalis PC15 sp. nov., isolated from Pyeongchang county, South Korea.</title>
        <authorList>
            <person name="Trinh H.N."/>
        </authorList>
    </citation>
    <scope>NUCLEOTIDE SEQUENCE [LARGE SCALE GENOMIC DNA]</scope>
    <source>
        <strain evidence="2 3">PC14</strain>
    </source>
</reference>
<sequence length="704" mass="80919">MTNLYPGSPRHVRAIPMTTTPQFRRKTIKVISCVILFFLLYVILLAAAVTLSAACIAGGILLFRANPKVLTALLSGVMILLGGMVLFFLLTFLFHPPAATHTYRTEISARHHPRLFDFIRQLVKDSHISFPRKIFVVPDVSASMCYRSGFLSIFLPVRQHLEIGLGLVNCVNISEFKMALAHEFGFFSHHTVNPASYIYLLNKRLYHLLYENDSWQMLVSRWQAGSGLFSFFLHITTGVISGMQYLLRKIYQLFNRQYQALSREMALQADTLAVSLAGTEAAVSSIRRMEMGSHCLDYCLHKIPELAERALRFPNVFTAQRELMTYYARQHHLLPDAGGLPVITDTYFHSFLKSRVQFRDQWTSHPTREAREARYLAANVSCEQAVASAWLLFDEPEHLQEEVTAQLYTFLAPDEPLTLFPPAAFIAELAQRHRLYEYPRPFNDYYDNRSFPPIAAVTDPTLLPAETTTLTFHALYHPDIVFRMRAFYRNQQDAETLQAIASGQFTTRYFEFDGIKYPAPQASLLAQQLHVQVAAEQTWLLQHDQLAFHYHCYRAGLKSRETLQQLEHQYHQILQHQQNSGLLGNQVIRLIDCISRLFNISIRQTAILQPCLEELSTESHHFRNMVGDMVMHTDICDTFPPDINRQMITFRHKVPVFSRNTVPDYPAIKELHEMSSLILEHYNNGIILLKRSYLEFILALEPGS</sequence>
<dbReference type="EMBL" id="JAPDNS010000002">
    <property type="protein sequence ID" value="MCW3487108.1"/>
    <property type="molecule type" value="Genomic_DNA"/>
</dbReference>
<evidence type="ECO:0000313" key="3">
    <source>
        <dbReference type="Proteomes" id="UP001207742"/>
    </source>
</evidence>
<proteinExistence type="predicted"/>
<keyword evidence="1" id="KW-1133">Transmembrane helix</keyword>
<dbReference type="RefSeq" id="WP_264733918.1">
    <property type="nucleotide sequence ID" value="NZ_JAPDNR010000001.1"/>
</dbReference>
<comment type="caution">
    <text evidence="2">The sequence shown here is derived from an EMBL/GenBank/DDBJ whole genome shotgun (WGS) entry which is preliminary data.</text>
</comment>
<keyword evidence="3" id="KW-1185">Reference proteome</keyword>
<protein>
    <submittedName>
        <fullName evidence="2">M48 family metallopeptidase</fullName>
    </submittedName>
</protein>
<keyword evidence="1" id="KW-0472">Membrane</keyword>
<dbReference type="Proteomes" id="UP001207742">
    <property type="component" value="Unassembled WGS sequence"/>
</dbReference>
<evidence type="ECO:0000313" key="2">
    <source>
        <dbReference type="EMBL" id="MCW3487108.1"/>
    </source>
</evidence>
<dbReference type="CDD" id="cd07328">
    <property type="entry name" value="M48_Ste24p_like"/>
    <property type="match status" value="1"/>
</dbReference>
<keyword evidence="1" id="KW-0812">Transmembrane</keyword>
<accession>A0ABT3IT02</accession>